<sequence length="36" mass="4055">MITFDFSNGVTLTLRTSGTEPKIKYYSELRSKPGSE</sequence>
<keyword evidence="1" id="KW-0479">Metal-binding</keyword>
<evidence type="ECO:0000256" key="3">
    <source>
        <dbReference type="ARBA" id="ARBA00023235"/>
    </source>
</evidence>
<dbReference type="AlphaFoldDB" id="A0A3P8I2E0"/>
<organism evidence="5 6">
    <name type="scientific">Schistosoma margrebowiei</name>
    <dbReference type="NCBI Taxonomy" id="48269"/>
    <lineage>
        <taxon>Eukaryota</taxon>
        <taxon>Metazoa</taxon>
        <taxon>Spiralia</taxon>
        <taxon>Lophotrochozoa</taxon>
        <taxon>Platyhelminthes</taxon>
        <taxon>Trematoda</taxon>
        <taxon>Digenea</taxon>
        <taxon>Strigeidida</taxon>
        <taxon>Schistosomatoidea</taxon>
        <taxon>Schistosomatidae</taxon>
        <taxon>Schistosoma</taxon>
    </lineage>
</organism>
<dbReference type="InterPro" id="IPR036900">
    <property type="entry name" value="A-D-PHexomutase_C_sf"/>
</dbReference>
<evidence type="ECO:0000259" key="4">
    <source>
        <dbReference type="Pfam" id="PF00408"/>
    </source>
</evidence>
<name>A0A3P8I2E0_9TREM</name>
<dbReference type="GO" id="GO:0008973">
    <property type="term" value="F:phosphopentomutase activity"/>
    <property type="evidence" value="ECO:0007669"/>
    <property type="project" value="TreeGrafter"/>
</dbReference>
<dbReference type="Pfam" id="PF00408">
    <property type="entry name" value="PGM_PMM_IV"/>
    <property type="match status" value="1"/>
</dbReference>
<evidence type="ECO:0000256" key="1">
    <source>
        <dbReference type="ARBA" id="ARBA00022723"/>
    </source>
</evidence>
<dbReference type="EMBL" id="UZAI01020580">
    <property type="protein sequence ID" value="VDP52289.1"/>
    <property type="molecule type" value="Genomic_DNA"/>
</dbReference>
<dbReference type="Gene3D" id="3.30.310.50">
    <property type="entry name" value="Alpha-D-phosphohexomutase, C-terminal domain"/>
    <property type="match status" value="1"/>
</dbReference>
<dbReference type="GO" id="GO:0005634">
    <property type="term" value="C:nucleus"/>
    <property type="evidence" value="ECO:0007669"/>
    <property type="project" value="TreeGrafter"/>
</dbReference>
<gene>
    <name evidence="5" type="ORF">SMRZ_LOCUS24659</name>
</gene>
<keyword evidence="6" id="KW-1185">Reference proteome</keyword>
<keyword evidence="3" id="KW-0413">Isomerase</keyword>
<accession>A0A3P8I2E0</accession>
<evidence type="ECO:0000313" key="6">
    <source>
        <dbReference type="Proteomes" id="UP000277204"/>
    </source>
</evidence>
<protein>
    <recommendedName>
        <fullName evidence="4">Alpha-D-phosphohexomutase C-terminal domain-containing protein</fullName>
    </recommendedName>
</protein>
<reference evidence="5 6" key="1">
    <citation type="submission" date="2018-11" db="EMBL/GenBank/DDBJ databases">
        <authorList>
            <consortium name="Pathogen Informatics"/>
        </authorList>
    </citation>
    <scope>NUCLEOTIDE SEQUENCE [LARGE SCALE GENOMIC DNA]</scope>
    <source>
        <strain evidence="5 6">Zambia</strain>
    </source>
</reference>
<dbReference type="PANTHER" id="PTHR45745">
    <property type="entry name" value="PHOSPHOMANNOMUTASE 45A"/>
    <property type="match status" value="1"/>
</dbReference>
<evidence type="ECO:0000256" key="2">
    <source>
        <dbReference type="ARBA" id="ARBA00022842"/>
    </source>
</evidence>
<proteinExistence type="predicted"/>
<feature type="domain" description="Alpha-D-phosphohexomutase C-terminal" evidence="4">
    <location>
        <begin position="4"/>
        <end position="32"/>
    </location>
</feature>
<dbReference type="GO" id="GO:0006166">
    <property type="term" value="P:purine ribonucleoside salvage"/>
    <property type="evidence" value="ECO:0007669"/>
    <property type="project" value="TreeGrafter"/>
</dbReference>
<keyword evidence="2" id="KW-0460">Magnesium</keyword>
<evidence type="ECO:0000313" key="5">
    <source>
        <dbReference type="EMBL" id="VDP52289.1"/>
    </source>
</evidence>
<dbReference type="SUPFAM" id="SSF55957">
    <property type="entry name" value="Phosphoglucomutase, C-terminal domain"/>
    <property type="match status" value="1"/>
</dbReference>
<dbReference type="PANTHER" id="PTHR45745:SF1">
    <property type="entry name" value="PHOSPHOGLUCOMUTASE 2B-RELATED"/>
    <property type="match status" value="1"/>
</dbReference>
<dbReference type="InterPro" id="IPR005843">
    <property type="entry name" value="A-D-PHexomutase_C"/>
</dbReference>
<dbReference type="Proteomes" id="UP000277204">
    <property type="component" value="Unassembled WGS sequence"/>
</dbReference>
<dbReference type="GO" id="GO:0046872">
    <property type="term" value="F:metal ion binding"/>
    <property type="evidence" value="ECO:0007669"/>
    <property type="project" value="UniProtKB-KW"/>
</dbReference>